<dbReference type="PANTHER" id="PTHR35530:SF1">
    <property type="entry name" value="2-HYDROXYMUCONATE TAUTOMERASE"/>
    <property type="match status" value="1"/>
</dbReference>
<dbReference type="SUPFAM" id="SSF55331">
    <property type="entry name" value="Tautomerase/MIF"/>
    <property type="match status" value="1"/>
</dbReference>
<dbReference type="InterPro" id="IPR014347">
    <property type="entry name" value="Tautomerase/MIF_sf"/>
</dbReference>
<comment type="caution">
    <text evidence="6">The sequence shown here is derived from an EMBL/GenBank/DDBJ whole genome shotgun (WGS) entry which is preliminary data.</text>
</comment>
<comment type="similarity">
    <text evidence="1 4">Belongs to the 4-oxalocrotonate tautomerase family.</text>
</comment>
<dbReference type="PANTHER" id="PTHR35530">
    <property type="entry name" value="TAUTOMERASE-RELATED"/>
    <property type="match status" value="1"/>
</dbReference>
<dbReference type="Proteomes" id="UP000248646">
    <property type="component" value="Unassembled WGS sequence"/>
</dbReference>
<dbReference type="RefSeq" id="WP_111438907.1">
    <property type="nucleotide sequence ID" value="NZ_QKZI01000001.1"/>
</dbReference>
<dbReference type="AlphaFoldDB" id="A0A2W7MSZ5"/>
<evidence type="ECO:0000256" key="1">
    <source>
        <dbReference type="ARBA" id="ARBA00006723"/>
    </source>
</evidence>
<keyword evidence="2 4" id="KW-0413">Isomerase</keyword>
<evidence type="ECO:0000313" key="7">
    <source>
        <dbReference type="Proteomes" id="UP000248646"/>
    </source>
</evidence>
<dbReference type="InterPro" id="IPR004370">
    <property type="entry name" value="4-OT-like_dom"/>
</dbReference>
<dbReference type="Gene3D" id="3.30.429.10">
    <property type="entry name" value="Macrophage Migration Inhibitory Factor"/>
    <property type="match status" value="1"/>
</dbReference>
<dbReference type="EMBL" id="QKZI01000001">
    <property type="protein sequence ID" value="PZX08324.1"/>
    <property type="molecule type" value="Genomic_DNA"/>
</dbReference>
<feature type="active site" description="Proton acceptor; via imino nitrogen" evidence="3">
    <location>
        <position position="2"/>
    </location>
</feature>
<name>A0A2W7MSZ5_9BACI</name>
<protein>
    <recommendedName>
        <fullName evidence="4">Tautomerase</fullName>
        <ecNumber evidence="4">5.3.2.-</ecNumber>
    </recommendedName>
</protein>
<evidence type="ECO:0000256" key="2">
    <source>
        <dbReference type="ARBA" id="ARBA00023235"/>
    </source>
</evidence>
<feature type="domain" description="4-oxalocrotonate tautomerase-like" evidence="5">
    <location>
        <begin position="2"/>
        <end position="61"/>
    </location>
</feature>
<dbReference type="GO" id="GO:0016853">
    <property type="term" value="F:isomerase activity"/>
    <property type="evidence" value="ECO:0007669"/>
    <property type="project" value="UniProtKB-UniRule"/>
</dbReference>
<evidence type="ECO:0000259" key="5">
    <source>
        <dbReference type="Pfam" id="PF01361"/>
    </source>
</evidence>
<dbReference type="OrthoDB" id="9804765at2"/>
<dbReference type="EC" id="5.3.2.-" evidence="4"/>
<dbReference type="InterPro" id="IPR018191">
    <property type="entry name" value="4-OT"/>
</dbReference>
<gene>
    <name evidence="6" type="ORF">C7437_1011448</name>
</gene>
<dbReference type="NCBIfam" id="NF002524">
    <property type="entry name" value="PRK01964.1"/>
    <property type="match status" value="1"/>
</dbReference>
<accession>A0A2W7MSZ5</accession>
<dbReference type="NCBIfam" id="TIGR00013">
    <property type="entry name" value="taut"/>
    <property type="match status" value="1"/>
</dbReference>
<sequence>MPFIQVTIAEGREAEKKERLIYELTETVSTVLGAPKEAIRVLITEVPTTHWGIAGQSISKRKEESI</sequence>
<reference evidence="6 7" key="1">
    <citation type="submission" date="2018-06" db="EMBL/GenBank/DDBJ databases">
        <title>Genomic Encyclopedia of Type Strains, Phase IV (KMG-IV): sequencing the most valuable type-strain genomes for metagenomic binning, comparative biology and taxonomic classification.</title>
        <authorList>
            <person name="Goeker M."/>
        </authorList>
    </citation>
    <scope>NUCLEOTIDE SEQUENCE [LARGE SCALE GENOMIC DNA]</scope>
    <source>
        <strain evidence="6 7">DSM 5</strain>
    </source>
</reference>
<organism evidence="6 7">
    <name type="scientific">Psychrobacillus insolitus</name>
    <dbReference type="NCBI Taxonomy" id="1461"/>
    <lineage>
        <taxon>Bacteria</taxon>
        <taxon>Bacillati</taxon>
        <taxon>Bacillota</taxon>
        <taxon>Bacilli</taxon>
        <taxon>Bacillales</taxon>
        <taxon>Bacillaceae</taxon>
        <taxon>Psychrobacillus</taxon>
    </lineage>
</organism>
<evidence type="ECO:0000256" key="3">
    <source>
        <dbReference type="PIRSR" id="PIRSR618191-1"/>
    </source>
</evidence>
<proteinExistence type="inferred from homology"/>
<evidence type="ECO:0000313" key="6">
    <source>
        <dbReference type="EMBL" id="PZX08324.1"/>
    </source>
</evidence>
<keyword evidence="7" id="KW-1185">Reference proteome</keyword>
<evidence type="ECO:0000256" key="4">
    <source>
        <dbReference type="RuleBase" id="RU362032"/>
    </source>
</evidence>
<dbReference type="Pfam" id="PF01361">
    <property type="entry name" value="Tautomerase"/>
    <property type="match status" value="1"/>
</dbReference>